<dbReference type="GO" id="GO:0003677">
    <property type="term" value="F:DNA binding"/>
    <property type="evidence" value="ECO:0007669"/>
    <property type="project" value="InterPro"/>
</dbReference>
<dbReference type="InterPro" id="IPR007492">
    <property type="entry name" value="LytTR_DNA-bd_dom"/>
</dbReference>
<dbReference type="PROSITE" id="PS50930">
    <property type="entry name" value="HTH_LYTTR"/>
    <property type="match status" value="1"/>
</dbReference>
<reference evidence="2 3" key="1">
    <citation type="submission" date="2018-05" db="EMBL/GenBank/DDBJ databases">
        <title>Complete genome sequence of Arcticibacterium luteifluviistationis SM1504T, a cytophagaceae bacterium isolated from Arctic surface seawater.</title>
        <authorList>
            <person name="Li Y."/>
            <person name="Qin Q.-L."/>
        </authorList>
    </citation>
    <scope>NUCLEOTIDE SEQUENCE [LARGE SCALE GENOMIC DNA]</scope>
    <source>
        <strain evidence="2 3">SM1504</strain>
    </source>
</reference>
<accession>A0A2Z4GE58</accession>
<dbReference type="GO" id="GO:0000156">
    <property type="term" value="F:phosphorelay response regulator activity"/>
    <property type="evidence" value="ECO:0007669"/>
    <property type="project" value="InterPro"/>
</dbReference>
<name>A0A2Z4GE58_9BACT</name>
<dbReference type="EMBL" id="CP029480">
    <property type="protein sequence ID" value="AWV99407.1"/>
    <property type="molecule type" value="Genomic_DNA"/>
</dbReference>
<protein>
    <recommendedName>
        <fullName evidence="1">HTH LytTR-type domain-containing protein</fullName>
    </recommendedName>
</protein>
<sequence length="108" mass="12447">MKSMETIKLGGRMVAQPHDLIALKADMNYTTIIFRNGTRKIVATTLKKLEQRLEPFGFYRTHKNAMVNVDDVKGLVRRGNCVSVTLKNKQQFEVSRRRLEALEVLLQK</sequence>
<dbReference type="AlphaFoldDB" id="A0A2Z4GE58"/>
<proteinExistence type="predicted"/>
<keyword evidence="3" id="KW-1185">Reference proteome</keyword>
<organism evidence="2 3">
    <name type="scientific">Arcticibacterium luteifluviistationis</name>
    <dbReference type="NCBI Taxonomy" id="1784714"/>
    <lineage>
        <taxon>Bacteria</taxon>
        <taxon>Pseudomonadati</taxon>
        <taxon>Bacteroidota</taxon>
        <taxon>Cytophagia</taxon>
        <taxon>Cytophagales</taxon>
        <taxon>Leadbetterellaceae</taxon>
        <taxon>Arcticibacterium</taxon>
    </lineage>
</organism>
<dbReference type="Proteomes" id="UP000249873">
    <property type="component" value="Chromosome"/>
</dbReference>
<dbReference type="Gene3D" id="2.40.50.1020">
    <property type="entry name" value="LytTr DNA-binding domain"/>
    <property type="match status" value="1"/>
</dbReference>
<evidence type="ECO:0000259" key="1">
    <source>
        <dbReference type="PROSITE" id="PS50930"/>
    </source>
</evidence>
<evidence type="ECO:0000313" key="3">
    <source>
        <dbReference type="Proteomes" id="UP000249873"/>
    </source>
</evidence>
<feature type="domain" description="HTH LytTR-type" evidence="1">
    <location>
        <begin position="6"/>
        <end position="108"/>
    </location>
</feature>
<evidence type="ECO:0000313" key="2">
    <source>
        <dbReference type="EMBL" id="AWV99407.1"/>
    </source>
</evidence>
<dbReference type="PANTHER" id="PTHR37299">
    <property type="entry name" value="TRANSCRIPTIONAL REGULATOR-RELATED"/>
    <property type="match status" value="1"/>
</dbReference>
<dbReference type="OrthoDB" id="1116942at2"/>
<dbReference type="PANTHER" id="PTHR37299:SF1">
    <property type="entry name" value="STAGE 0 SPORULATION PROTEIN A HOMOLOG"/>
    <property type="match status" value="1"/>
</dbReference>
<dbReference type="KEGG" id="als:DJ013_15055"/>
<dbReference type="SMART" id="SM00850">
    <property type="entry name" value="LytTR"/>
    <property type="match status" value="1"/>
</dbReference>
<dbReference type="InterPro" id="IPR046947">
    <property type="entry name" value="LytR-like"/>
</dbReference>
<dbReference type="Pfam" id="PF04397">
    <property type="entry name" value="LytTR"/>
    <property type="match status" value="1"/>
</dbReference>
<gene>
    <name evidence="2" type="ORF">DJ013_15055</name>
</gene>